<evidence type="ECO:0000256" key="3">
    <source>
        <dbReference type="ARBA" id="ARBA00023136"/>
    </source>
</evidence>
<comment type="caution">
    <text evidence="4">The sequence shown here is derived from an EMBL/GenBank/DDBJ whole genome shotgun (WGS) entry which is preliminary data.</text>
</comment>
<dbReference type="GO" id="GO:0016020">
    <property type="term" value="C:membrane"/>
    <property type="evidence" value="ECO:0007669"/>
    <property type="project" value="InterPro"/>
</dbReference>
<evidence type="ECO:0000313" key="4">
    <source>
        <dbReference type="EMBL" id="RWS19066.1"/>
    </source>
</evidence>
<protein>
    <recommendedName>
        <fullName evidence="6">ABC transmembrane type-1 domain-containing protein</fullName>
    </recommendedName>
</protein>
<dbReference type="AlphaFoldDB" id="A0A443RUP8"/>
<evidence type="ECO:0000256" key="1">
    <source>
        <dbReference type="ARBA" id="ARBA00022692"/>
    </source>
</evidence>
<reference evidence="4 5" key="1">
    <citation type="journal article" date="2018" name="Gigascience">
        <title>Genomes of trombidid mites reveal novel predicted allergens and laterally-transferred genes associated with secondary metabolism.</title>
        <authorList>
            <person name="Dong X."/>
            <person name="Chaisiri K."/>
            <person name="Xia D."/>
            <person name="Armstrong S.D."/>
            <person name="Fang Y."/>
            <person name="Donnelly M.J."/>
            <person name="Kadowaki T."/>
            <person name="McGarry J.W."/>
            <person name="Darby A.C."/>
            <person name="Makepeace B.L."/>
        </authorList>
    </citation>
    <scope>NUCLEOTIDE SEQUENCE [LARGE SCALE GENOMIC DNA]</scope>
    <source>
        <strain evidence="4">UoL-UT</strain>
    </source>
</reference>
<dbReference type="InterPro" id="IPR036640">
    <property type="entry name" value="ABC1_TM_sf"/>
</dbReference>
<evidence type="ECO:0000256" key="2">
    <source>
        <dbReference type="ARBA" id="ARBA00022989"/>
    </source>
</evidence>
<keyword evidence="5" id="KW-1185">Reference proteome</keyword>
<keyword evidence="2" id="KW-1133">Transmembrane helix</keyword>
<dbReference type="Proteomes" id="UP000288716">
    <property type="component" value="Unassembled WGS sequence"/>
</dbReference>
<dbReference type="SUPFAM" id="SSF90123">
    <property type="entry name" value="ABC transporter transmembrane region"/>
    <property type="match status" value="1"/>
</dbReference>
<dbReference type="EMBL" id="NCKV01030635">
    <property type="protein sequence ID" value="RWS19066.1"/>
    <property type="molecule type" value="Genomic_DNA"/>
</dbReference>
<evidence type="ECO:0000313" key="5">
    <source>
        <dbReference type="Proteomes" id="UP000288716"/>
    </source>
</evidence>
<gene>
    <name evidence="4" type="ORF">B4U80_10389</name>
</gene>
<keyword evidence="1" id="KW-0812">Transmembrane</keyword>
<dbReference type="VEuPathDB" id="VectorBase:LDEU012974"/>
<dbReference type="GO" id="GO:0005524">
    <property type="term" value="F:ATP binding"/>
    <property type="evidence" value="ECO:0007669"/>
    <property type="project" value="InterPro"/>
</dbReference>
<proteinExistence type="predicted"/>
<sequence>MRAAVTIHKTMLWRIMKSPMSFFETTPIGKSLTDLAKTLTLLMRHCLL</sequence>
<accession>A0A443RUP8</accession>
<dbReference type="OrthoDB" id="6508552at2759"/>
<evidence type="ECO:0008006" key="6">
    <source>
        <dbReference type="Google" id="ProtNLM"/>
    </source>
</evidence>
<organism evidence="4 5">
    <name type="scientific">Leptotrombidium deliense</name>
    <dbReference type="NCBI Taxonomy" id="299467"/>
    <lineage>
        <taxon>Eukaryota</taxon>
        <taxon>Metazoa</taxon>
        <taxon>Ecdysozoa</taxon>
        <taxon>Arthropoda</taxon>
        <taxon>Chelicerata</taxon>
        <taxon>Arachnida</taxon>
        <taxon>Acari</taxon>
        <taxon>Acariformes</taxon>
        <taxon>Trombidiformes</taxon>
        <taxon>Prostigmata</taxon>
        <taxon>Anystina</taxon>
        <taxon>Parasitengona</taxon>
        <taxon>Trombiculoidea</taxon>
        <taxon>Trombiculidae</taxon>
        <taxon>Leptotrombidium</taxon>
    </lineage>
</organism>
<name>A0A443RUP8_9ACAR</name>
<keyword evidence="3" id="KW-0472">Membrane</keyword>